<keyword evidence="2" id="KW-0274">FAD</keyword>
<reference evidence="4 5" key="1">
    <citation type="submission" date="2020-07" db="EMBL/GenBank/DDBJ databases">
        <title>Endozoicomonas sp. nov., isolated from sediment.</title>
        <authorList>
            <person name="Gu T."/>
        </authorList>
    </citation>
    <scope>NUCLEOTIDE SEQUENCE [LARGE SCALE GENOMIC DNA]</scope>
    <source>
        <strain evidence="4 5">SM1973</strain>
    </source>
</reference>
<dbReference type="Proteomes" id="UP000569732">
    <property type="component" value="Unassembled WGS sequence"/>
</dbReference>
<evidence type="ECO:0000313" key="5">
    <source>
        <dbReference type="Proteomes" id="UP000569732"/>
    </source>
</evidence>
<name>A0A853HWQ5_9GAMM</name>
<organism evidence="4 5">
    <name type="scientific">Spartinivicinus marinus</name>
    <dbReference type="NCBI Taxonomy" id="2994442"/>
    <lineage>
        <taxon>Bacteria</taxon>
        <taxon>Pseudomonadati</taxon>
        <taxon>Pseudomonadota</taxon>
        <taxon>Gammaproteobacteria</taxon>
        <taxon>Oceanospirillales</taxon>
        <taxon>Zooshikellaceae</taxon>
        <taxon>Spartinivicinus</taxon>
    </lineage>
</organism>
<dbReference type="EMBL" id="JACCKB010000002">
    <property type="protein sequence ID" value="NYZ64819.1"/>
    <property type="molecule type" value="Genomic_DNA"/>
</dbReference>
<dbReference type="Gene3D" id="3.30.43.10">
    <property type="entry name" value="Uridine Diphospho-n-acetylenolpyruvylglucosamine Reductase, domain 2"/>
    <property type="match status" value="1"/>
</dbReference>
<dbReference type="PROSITE" id="PS51387">
    <property type="entry name" value="FAD_PCMH"/>
    <property type="match status" value="1"/>
</dbReference>
<dbReference type="PANTHER" id="PTHR43762:SF1">
    <property type="entry name" value="D-ARABINONO-1,4-LACTONE OXIDASE"/>
    <property type="match status" value="1"/>
</dbReference>
<evidence type="ECO:0000256" key="2">
    <source>
        <dbReference type="ARBA" id="ARBA00022827"/>
    </source>
</evidence>
<protein>
    <submittedName>
        <fullName evidence="4">FAD-binding oxidoreductase</fullName>
    </submittedName>
</protein>
<dbReference type="SUPFAM" id="SSF56176">
    <property type="entry name" value="FAD-binding/transporter-associated domain-like"/>
    <property type="match status" value="1"/>
</dbReference>
<evidence type="ECO:0000256" key="1">
    <source>
        <dbReference type="ARBA" id="ARBA00022630"/>
    </source>
</evidence>
<feature type="domain" description="FAD-binding PCMH-type" evidence="3">
    <location>
        <begin position="28"/>
        <end position="207"/>
    </location>
</feature>
<evidence type="ECO:0000259" key="3">
    <source>
        <dbReference type="PROSITE" id="PS51387"/>
    </source>
</evidence>
<sequence length="503" mass="57567">MKKLTPKLNFLANKQNPLKWINDVHSKLNQTCVAHVIQVKTIHDVVEAVQQAKQQKQPICIAGGRHAMGGQQFKTGGLLLDMNQFNKVVNFDFAAGAITVEAGIQWPELMRQYHVLQHKTGVVWGINQKQTGADRLSMGGAIAANIHGRGLQMKPFIQDIVSFKLVNAEGDIVVCSREANNELFNLVVGGYGLFGVVVEVTIQLAKRQKVQRIVETTTIDQLIPQLHEKIKQGYLYGDFQFSIDPESNGFLQEGIFSCYKPVPIDTPIPKHQARLSKVQWQQLLQLAHTNKSKAFEQFRDFYLKSSGQLYWSDTHQLSIYLDDYHEKLDQQLNAKCRGSEMITELYVPQAKLADFMADARQFLRKVEADIIYGTVRLIQQDNESFLNWAKEDFACIIFNVHTDHTTLGKAKSRTVLCGLIDIAIKHQGSYFPTYHRFASRAQVLACFPQFPNFLREKLKYDPDERFQSNWYQHYRRLFIPRNKLLLAASVKKYENNEKQGLCC</sequence>
<keyword evidence="1" id="KW-0285">Flavoprotein</keyword>
<proteinExistence type="predicted"/>
<dbReference type="AlphaFoldDB" id="A0A853HWQ5"/>
<dbReference type="Pfam" id="PF01565">
    <property type="entry name" value="FAD_binding_4"/>
    <property type="match status" value="1"/>
</dbReference>
<dbReference type="RefSeq" id="WP_180566848.1">
    <property type="nucleotide sequence ID" value="NZ_JACCKB010000002.1"/>
</dbReference>
<dbReference type="InterPro" id="IPR006094">
    <property type="entry name" value="Oxid_FAD_bind_N"/>
</dbReference>
<dbReference type="InterPro" id="IPR010031">
    <property type="entry name" value="FAD_lactone_oxidase-like"/>
</dbReference>
<dbReference type="SUPFAM" id="SSF55103">
    <property type="entry name" value="FAD-linked oxidases, C-terminal domain"/>
    <property type="match status" value="1"/>
</dbReference>
<comment type="caution">
    <text evidence="4">The sequence shown here is derived from an EMBL/GenBank/DDBJ whole genome shotgun (WGS) entry which is preliminary data.</text>
</comment>
<dbReference type="InterPro" id="IPR016164">
    <property type="entry name" value="FAD-linked_Oxase-like_C"/>
</dbReference>
<dbReference type="PANTHER" id="PTHR43762">
    <property type="entry name" value="L-GULONOLACTONE OXIDASE"/>
    <property type="match status" value="1"/>
</dbReference>
<dbReference type="InterPro" id="IPR016167">
    <property type="entry name" value="FAD-bd_PCMH_sub1"/>
</dbReference>
<gene>
    <name evidence="4" type="ORF">H0A36_02295</name>
</gene>
<dbReference type="InterPro" id="IPR016166">
    <property type="entry name" value="FAD-bd_PCMH"/>
</dbReference>
<dbReference type="Gene3D" id="3.30.465.10">
    <property type="match status" value="1"/>
</dbReference>
<keyword evidence="5" id="KW-1185">Reference proteome</keyword>
<dbReference type="InterPro" id="IPR036318">
    <property type="entry name" value="FAD-bd_PCMH-like_sf"/>
</dbReference>
<accession>A0A853HWQ5</accession>
<dbReference type="GO" id="GO:0071949">
    <property type="term" value="F:FAD binding"/>
    <property type="evidence" value="ECO:0007669"/>
    <property type="project" value="InterPro"/>
</dbReference>
<dbReference type="GO" id="GO:0016899">
    <property type="term" value="F:oxidoreductase activity, acting on the CH-OH group of donors, oxygen as acceptor"/>
    <property type="evidence" value="ECO:0007669"/>
    <property type="project" value="InterPro"/>
</dbReference>
<dbReference type="InterPro" id="IPR016169">
    <property type="entry name" value="FAD-bd_PCMH_sub2"/>
</dbReference>
<evidence type="ECO:0000313" key="4">
    <source>
        <dbReference type="EMBL" id="NYZ64819.1"/>
    </source>
</evidence>